<evidence type="ECO:0000313" key="6">
    <source>
        <dbReference type="Proteomes" id="UP000823821"/>
    </source>
</evidence>
<dbReference type="PANTHER" id="PTHR43179:SF12">
    <property type="entry name" value="GALACTOFURANOSYLTRANSFERASE GLFT2"/>
    <property type="match status" value="1"/>
</dbReference>
<name>A0A9D2KS15_9BACT</name>
<reference evidence="5" key="2">
    <citation type="submission" date="2021-04" db="EMBL/GenBank/DDBJ databases">
        <authorList>
            <person name="Gilroy R."/>
        </authorList>
    </citation>
    <scope>NUCLEOTIDE SEQUENCE</scope>
    <source>
        <strain evidence="5">5032</strain>
    </source>
</reference>
<reference evidence="5" key="1">
    <citation type="journal article" date="2021" name="PeerJ">
        <title>Extensive microbial diversity within the chicken gut microbiome revealed by metagenomics and culture.</title>
        <authorList>
            <person name="Gilroy R."/>
            <person name="Ravi A."/>
            <person name="Getino M."/>
            <person name="Pursley I."/>
            <person name="Horton D.L."/>
            <person name="Alikhan N.F."/>
            <person name="Baker D."/>
            <person name="Gharbi K."/>
            <person name="Hall N."/>
            <person name="Watson M."/>
            <person name="Adriaenssens E.M."/>
            <person name="Foster-Nyarko E."/>
            <person name="Jarju S."/>
            <person name="Secka A."/>
            <person name="Antonio M."/>
            <person name="Oren A."/>
            <person name="Chaudhuri R.R."/>
            <person name="La Ragione R."/>
            <person name="Hildebrand F."/>
            <person name="Pallen M.J."/>
        </authorList>
    </citation>
    <scope>NUCLEOTIDE SEQUENCE</scope>
    <source>
        <strain evidence="5">5032</strain>
    </source>
</reference>
<evidence type="ECO:0000259" key="4">
    <source>
        <dbReference type="Pfam" id="PF00535"/>
    </source>
</evidence>
<gene>
    <name evidence="5" type="ORF">H9784_07825</name>
</gene>
<protein>
    <submittedName>
        <fullName evidence="5">Glycosyltransferase</fullName>
        <ecNumber evidence="5">2.4.-.-</ecNumber>
    </submittedName>
</protein>
<accession>A0A9D2KS15</accession>
<dbReference type="EMBL" id="DWZD01000044">
    <property type="protein sequence ID" value="HJA79455.1"/>
    <property type="molecule type" value="Genomic_DNA"/>
</dbReference>
<keyword evidence="2 5" id="KW-0328">Glycosyltransferase</keyword>
<organism evidence="5 6">
    <name type="scientific">Candidatus Desulfovibrio intestinavium</name>
    <dbReference type="NCBI Taxonomy" id="2838534"/>
    <lineage>
        <taxon>Bacteria</taxon>
        <taxon>Pseudomonadati</taxon>
        <taxon>Thermodesulfobacteriota</taxon>
        <taxon>Desulfovibrionia</taxon>
        <taxon>Desulfovibrionales</taxon>
        <taxon>Desulfovibrionaceae</taxon>
        <taxon>Desulfovibrio</taxon>
    </lineage>
</organism>
<dbReference type="AlphaFoldDB" id="A0A9D2KS15"/>
<dbReference type="Pfam" id="PF13692">
    <property type="entry name" value="Glyco_trans_1_4"/>
    <property type="match status" value="1"/>
</dbReference>
<comment type="caution">
    <text evidence="5">The sequence shown here is derived from an EMBL/GenBank/DDBJ whole genome shotgun (WGS) entry which is preliminary data.</text>
</comment>
<keyword evidence="3 5" id="KW-0808">Transferase</keyword>
<dbReference type="Proteomes" id="UP000823821">
    <property type="component" value="Unassembled WGS sequence"/>
</dbReference>
<evidence type="ECO:0000313" key="5">
    <source>
        <dbReference type="EMBL" id="HJA79455.1"/>
    </source>
</evidence>
<evidence type="ECO:0000256" key="2">
    <source>
        <dbReference type="ARBA" id="ARBA00022676"/>
    </source>
</evidence>
<dbReference type="EC" id="2.4.-.-" evidence="5"/>
<dbReference type="Pfam" id="PF00535">
    <property type="entry name" value="Glycos_transf_2"/>
    <property type="match status" value="1"/>
</dbReference>
<dbReference type="GO" id="GO:0016757">
    <property type="term" value="F:glycosyltransferase activity"/>
    <property type="evidence" value="ECO:0007669"/>
    <property type="project" value="UniProtKB-KW"/>
</dbReference>
<evidence type="ECO:0000256" key="3">
    <source>
        <dbReference type="ARBA" id="ARBA00022679"/>
    </source>
</evidence>
<dbReference type="PANTHER" id="PTHR43179">
    <property type="entry name" value="RHAMNOSYLTRANSFERASE WBBL"/>
    <property type="match status" value="1"/>
</dbReference>
<dbReference type="InterPro" id="IPR029044">
    <property type="entry name" value="Nucleotide-diphossugar_trans"/>
</dbReference>
<feature type="domain" description="Glycosyltransferase 2-like" evidence="4">
    <location>
        <begin position="131"/>
        <end position="240"/>
    </location>
</feature>
<dbReference type="SUPFAM" id="SSF53448">
    <property type="entry name" value="Nucleotide-diphospho-sugar transferases"/>
    <property type="match status" value="1"/>
</dbReference>
<dbReference type="SUPFAM" id="SSF53756">
    <property type="entry name" value="UDP-Glycosyltransferase/glycogen phosphorylase"/>
    <property type="match status" value="1"/>
</dbReference>
<proteinExistence type="inferred from homology"/>
<dbReference type="Gene3D" id="3.40.50.2000">
    <property type="entry name" value="Glycogen Phosphorylase B"/>
    <property type="match status" value="1"/>
</dbReference>
<comment type="similarity">
    <text evidence="1">Belongs to the glycosyltransferase 2 family.</text>
</comment>
<sequence>MLCLLPWATFRRLAGKTLPLSGKRRILALLESAPESFPLLSRVWRPLRWAILVPLVLAQRMYFCRGIVPGLLDACRNLSRSGLTAAVRVLDPHTGTALSPDDWRPPLRLSEVLAMRARSPVCPLVRAADVSIVIPVYNGLHHLERLLPSLLAHTPPEAHLLFIDDKSTDARIVPYLERALRERPTASILRNERNMGFTATVNRAMRQVNTAFAVLLNTDTVVPSGWLHRLVAPLAAPEADGGGKIASATPFSNAAVFFSFPIRGQDNDIPPPFTLEEYDEAFSHLDARTTPRCHIHSGVGFCMAVNMACWHEIGPLDEETFGRGYGEECDWCMRAASRGWLNVLVPNLFVRHDHGGSFSSVEKERLVAEHQHILKQRWPRAMQSVSAHVLADPWRAYRTLAAWHLATGGRGCLLLVDLDSEGNGAVAYRERQVKRLTGEGWRILLLRYTQDGRWSLSCRHIAEERPVELDCLEDMDDFFHVLPVARVFINNVAFHPDPLSIIAFFRDRKRRQGFVLQYVFHDFLSLCPSLFLLHADNAHCGVPHLETCRTCLPRNANRIAGETDITIWRAAWLSFFQLCDGLTCFSESSRAIICRVYPLASRLRVQEHEPLAAFLGPFVRPVPGDCLQLAFIGNFVPLKGSRLAGQLLDLLAQRGIRAKLHIFGYCPEKGLPPNALRHGPYVREDLPKLLNEAGIAAVIFLSIWPETFSYTVQECMQMGVPLICFDLGAPAERIRKQAYPHAQLVDAVSPQGLLVALDGLVNREYGRTLASFAQNNDSRALHAAAH</sequence>
<dbReference type="InterPro" id="IPR001173">
    <property type="entry name" value="Glyco_trans_2-like"/>
</dbReference>
<evidence type="ECO:0000256" key="1">
    <source>
        <dbReference type="ARBA" id="ARBA00006739"/>
    </source>
</evidence>
<dbReference type="Gene3D" id="3.90.550.10">
    <property type="entry name" value="Spore Coat Polysaccharide Biosynthesis Protein SpsA, Chain A"/>
    <property type="match status" value="1"/>
</dbReference>